<feature type="transmembrane region" description="Helical" evidence="6">
    <location>
        <begin position="103"/>
        <end position="124"/>
    </location>
</feature>
<feature type="region of interest" description="Disordered" evidence="5">
    <location>
        <begin position="438"/>
        <end position="482"/>
    </location>
</feature>
<keyword evidence="2 6" id="KW-0812">Transmembrane</keyword>
<keyword evidence="3 6" id="KW-1133">Transmembrane helix</keyword>
<reference evidence="8 9" key="1">
    <citation type="submission" date="2024-01" db="EMBL/GenBank/DDBJ databases">
        <title>A draft genome for the cacao thread blight pathogen Marasmiellus scandens.</title>
        <authorList>
            <person name="Baruah I.K."/>
            <person name="Leung J."/>
            <person name="Bukari Y."/>
            <person name="Amoako-Attah I."/>
            <person name="Meinhardt L.W."/>
            <person name="Bailey B.A."/>
            <person name="Cohen S.P."/>
        </authorList>
    </citation>
    <scope>NUCLEOTIDE SEQUENCE [LARGE SCALE GENOMIC DNA]</scope>
    <source>
        <strain evidence="8 9">GH-19</strain>
    </source>
</reference>
<feature type="domain" description="EamA" evidence="7">
    <location>
        <begin position="233"/>
        <end position="354"/>
    </location>
</feature>
<evidence type="ECO:0000259" key="7">
    <source>
        <dbReference type="Pfam" id="PF00892"/>
    </source>
</evidence>
<evidence type="ECO:0000256" key="5">
    <source>
        <dbReference type="SAM" id="MobiDB-lite"/>
    </source>
</evidence>
<dbReference type="SUPFAM" id="SSF103481">
    <property type="entry name" value="Multidrug resistance efflux transporter EmrE"/>
    <property type="match status" value="2"/>
</dbReference>
<sequence length="482" mass="51818">MPDGEMPTFPDKASYNDEKHEAVRFSWRTRMFDLIKKNHGLLLVVASQLFLSVVNIAVKKLNSIDPPVPTLELIIIRMGMTYVFSIGYMLYTKVPNPFLGPEGVRLLLIFRGFSGFFGLFGVYFALKYLSLSDATVLTFLVPLTTALSGAIFLKESFTRKELIAGILSLIGVIFIARPVSLFGHNTVDLPQLELEYTGSTNSGAVPMENMSEQGTPTERLIAVGVSLLGVLGSTGAYTAIRAIGKRAHALHSMASFSLQSVIASTLGMVVTRTPPVIPTKLVWLALLIEIGVFGFLAQVFLTMGLQRETAGRGTMAVYTQIVFASIGERIFFHVVPSALSIFGTLIIIGSALYVALTKEREGSEDGKANANVGEVALDDLGGSQAAMEEGLLANYDGSERVSGLDGSKPPKENELPVKSANEMSADVTMDIGKEKYHPILVDDNSSRDGFGGREGSCSSLHSPSSSSSSSSNVVDGETRVHT</sequence>
<dbReference type="Pfam" id="PF00892">
    <property type="entry name" value="EamA"/>
    <property type="match status" value="2"/>
</dbReference>
<evidence type="ECO:0000256" key="6">
    <source>
        <dbReference type="SAM" id="Phobius"/>
    </source>
</evidence>
<proteinExistence type="predicted"/>
<keyword evidence="9" id="KW-1185">Reference proteome</keyword>
<feature type="compositionally biased region" description="Low complexity" evidence="5">
    <location>
        <begin position="456"/>
        <end position="471"/>
    </location>
</feature>
<evidence type="ECO:0000313" key="8">
    <source>
        <dbReference type="EMBL" id="KAK7460645.1"/>
    </source>
</evidence>
<dbReference type="PANTHER" id="PTHR22911:SF6">
    <property type="entry name" value="SOLUTE CARRIER FAMILY 35 MEMBER G1"/>
    <property type="match status" value="1"/>
</dbReference>
<dbReference type="InterPro" id="IPR000620">
    <property type="entry name" value="EamA_dom"/>
</dbReference>
<evidence type="ECO:0000256" key="4">
    <source>
        <dbReference type="ARBA" id="ARBA00023136"/>
    </source>
</evidence>
<evidence type="ECO:0000256" key="2">
    <source>
        <dbReference type="ARBA" id="ARBA00022692"/>
    </source>
</evidence>
<evidence type="ECO:0000256" key="3">
    <source>
        <dbReference type="ARBA" id="ARBA00022989"/>
    </source>
</evidence>
<evidence type="ECO:0000313" key="9">
    <source>
        <dbReference type="Proteomes" id="UP001498398"/>
    </source>
</evidence>
<accession>A0ABR1JG99</accession>
<feature type="transmembrane region" description="Helical" evidence="6">
    <location>
        <begin position="136"/>
        <end position="153"/>
    </location>
</feature>
<feature type="transmembrane region" description="Helical" evidence="6">
    <location>
        <begin position="252"/>
        <end position="270"/>
    </location>
</feature>
<organism evidence="8 9">
    <name type="scientific">Marasmiellus scandens</name>
    <dbReference type="NCBI Taxonomy" id="2682957"/>
    <lineage>
        <taxon>Eukaryota</taxon>
        <taxon>Fungi</taxon>
        <taxon>Dikarya</taxon>
        <taxon>Basidiomycota</taxon>
        <taxon>Agaricomycotina</taxon>
        <taxon>Agaricomycetes</taxon>
        <taxon>Agaricomycetidae</taxon>
        <taxon>Agaricales</taxon>
        <taxon>Marasmiineae</taxon>
        <taxon>Omphalotaceae</taxon>
        <taxon>Marasmiellus</taxon>
    </lineage>
</organism>
<gene>
    <name evidence="8" type="ORF">VKT23_009362</name>
</gene>
<dbReference type="EMBL" id="JBANRG010000015">
    <property type="protein sequence ID" value="KAK7460645.1"/>
    <property type="molecule type" value="Genomic_DNA"/>
</dbReference>
<feature type="transmembrane region" description="Helical" evidence="6">
    <location>
        <begin position="338"/>
        <end position="356"/>
    </location>
</feature>
<dbReference type="Proteomes" id="UP001498398">
    <property type="component" value="Unassembled WGS sequence"/>
</dbReference>
<dbReference type="InterPro" id="IPR037185">
    <property type="entry name" value="EmrE-like"/>
</dbReference>
<comment type="subcellular location">
    <subcellularLocation>
        <location evidence="1">Membrane</location>
        <topology evidence="1">Multi-pass membrane protein</topology>
    </subcellularLocation>
</comment>
<feature type="transmembrane region" description="Helical" evidence="6">
    <location>
        <begin position="70"/>
        <end position="91"/>
    </location>
</feature>
<feature type="region of interest" description="Disordered" evidence="5">
    <location>
        <begin position="398"/>
        <end position="422"/>
    </location>
</feature>
<feature type="transmembrane region" description="Helical" evidence="6">
    <location>
        <begin position="220"/>
        <end position="240"/>
    </location>
</feature>
<name>A0ABR1JG99_9AGAR</name>
<feature type="transmembrane region" description="Helical" evidence="6">
    <location>
        <begin position="162"/>
        <end position="182"/>
    </location>
</feature>
<protein>
    <recommendedName>
        <fullName evidence="7">EamA domain-containing protein</fullName>
    </recommendedName>
</protein>
<feature type="transmembrane region" description="Helical" evidence="6">
    <location>
        <begin position="40"/>
        <end position="58"/>
    </location>
</feature>
<feature type="transmembrane region" description="Helical" evidence="6">
    <location>
        <begin position="282"/>
        <end position="303"/>
    </location>
</feature>
<feature type="domain" description="EamA" evidence="7">
    <location>
        <begin position="40"/>
        <end position="176"/>
    </location>
</feature>
<keyword evidence="4 6" id="KW-0472">Membrane</keyword>
<dbReference type="PANTHER" id="PTHR22911">
    <property type="entry name" value="ACYL-MALONYL CONDENSING ENZYME-RELATED"/>
    <property type="match status" value="1"/>
</dbReference>
<comment type="caution">
    <text evidence="8">The sequence shown here is derived from an EMBL/GenBank/DDBJ whole genome shotgun (WGS) entry which is preliminary data.</text>
</comment>
<evidence type="ECO:0000256" key="1">
    <source>
        <dbReference type="ARBA" id="ARBA00004141"/>
    </source>
</evidence>